<evidence type="ECO:0000313" key="1">
    <source>
        <dbReference type="EMBL" id="KII61956.1"/>
    </source>
</evidence>
<dbReference type="EMBL" id="JWZT01005174">
    <property type="protein sequence ID" value="KII61956.1"/>
    <property type="molecule type" value="Genomic_DNA"/>
</dbReference>
<evidence type="ECO:0000313" key="2">
    <source>
        <dbReference type="Proteomes" id="UP000031668"/>
    </source>
</evidence>
<dbReference type="Proteomes" id="UP000031668">
    <property type="component" value="Unassembled WGS sequence"/>
</dbReference>
<accession>A0A0C2MJZ1</accession>
<name>A0A0C2MJZ1_THEKT</name>
<comment type="caution">
    <text evidence="1">The sequence shown here is derived from an EMBL/GenBank/DDBJ whole genome shotgun (WGS) entry which is preliminary data.</text>
</comment>
<dbReference type="AlphaFoldDB" id="A0A0C2MJZ1"/>
<keyword evidence="2" id="KW-1185">Reference proteome</keyword>
<reference evidence="1 2" key="1">
    <citation type="journal article" date="2014" name="Genome Biol. Evol.">
        <title>The genome of the myxosporean Thelohanellus kitauei shows adaptations to nutrient acquisition within its fish host.</title>
        <authorList>
            <person name="Yang Y."/>
            <person name="Xiong J."/>
            <person name="Zhou Z."/>
            <person name="Huo F."/>
            <person name="Miao W."/>
            <person name="Ran C."/>
            <person name="Liu Y."/>
            <person name="Zhang J."/>
            <person name="Feng J."/>
            <person name="Wang M."/>
            <person name="Wang M."/>
            <person name="Wang L."/>
            <person name="Yao B."/>
        </authorList>
    </citation>
    <scope>NUCLEOTIDE SEQUENCE [LARGE SCALE GENOMIC DNA]</scope>
    <source>
        <strain evidence="1">Wuqing</strain>
    </source>
</reference>
<protein>
    <submittedName>
        <fullName evidence="1">Uncharacterized protein</fullName>
    </submittedName>
</protein>
<gene>
    <name evidence="1" type="ORF">RF11_06966</name>
</gene>
<organism evidence="1 2">
    <name type="scientific">Thelohanellus kitauei</name>
    <name type="common">Myxosporean</name>
    <dbReference type="NCBI Taxonomy" id="669202"/>
    <lineage>
        <taxon>Eukaryota</taxon>
        <taxon>Metazoa</taxon>
        <taxon>Cnidaria</taxon>
        <taxon>Myxozoa</taxon>
        <taxon>Myxosporea</taxon>
        <taxon>Bivalvulida</taxon>
        <taxon>Platysporina</taxon>
        <taxon>Myxobolidae</taxon>
        <taxon>Thelohanellus</taxon>
    </lineage>
</organism>
<proteinExistence type="predicted"/>
<sequence length="200" mass="23054">MDPLRSQYRKLLGRIKKRNKAFIACNDIKPLAIQLLMKFFQAENHCQELLFKLGVSNLSTDPSGSLRSHSEPIHTADPSLLRVIAIFWSNFIKKNPFPELIYKRTLRREIVDEFTEIICFPNKSFKFLKEKIAILTVQVSRLSCSLCNTSCRDFILLSIEASEINTSSKNSTHFGILDMIYSMYLWEMAEAEDIPNGSRL</sequence>